<dbReference type="SUPFAM" id="SSF50630">
    <property type="entry name" value="Acid proteases"/>
    <property type="match status" value="1"/>
</dbReference>
<organism evidence="2 3">
    <name type="scientific">Maricaulis maris</name>
    <dbReference type="NCBI Taxonomy" id="74318"/>
    <lineage>
        <taxon>Bacteria</taxon>
        <taxon>Pseudomonadati</taxon>
        <taxon>Pseudomonadota</taxon>
        <taxon>Alphaproteobacteria</taxon>
        <taxon>Maricaulales</taxon>
        <taxon>Maricaulaceae</taxon>
        <taxon>Maricaulis</taxon>
    </lineage>
</organism>
<reference evidence="2 3" key="1">
    <citation type="submission" date="2018-10" db="EMBL/GenBank/DDBJ databases">
        <title>Genomic Encyclopedia of Type Strains, Phase IV (KMG-IV): sequencing the most valuable type-strain genomes for metagenomic binning, comparative biology and taxonomic classification.</title>
        <authorList>
            <person name="Goeker M."/>
        </authorList>
    </citation>
    <scope>NUCLEOTIDE SEQUENCE [LARGE SCALE GENOMIC DNA]</scope>
    <source>
        <strain evidence="2 3">DSM 4734</strain>
    </source>
</reference>
<dbReference type="NCBIfam" id="TIGR02281">
    <property type="entry name" value="clan_AA_DTGA"/>
    <property type="match status" value="1"/>
</dbReference>
<dbReference type="Gene3D" id="2.40.70.10">
    <property type="entry name" value="Acid Proteases"/>
    <property type="match status" value="1"/>
</dbReference>
<keyword evidence="2" id="KW-0378">Hydrolase</keyword>
<feature type="transmembrane region" description="Helical" evidence="1">
    <location>
        <begin position="79"/>
        <end position="96"/>
    </location>
</feature>
<keyword evidence="1" id="KW-0472">Membrane</keyword>
<dbReference type="AlphaFoldDB" id="A0A495D2W1"/>
<keyword evidence="2" id="KW-0645">Protease</keyword>
<dbReference type="EMBL" id="RBIM01000007">
    <property type="protein sequence ID" value="RKQ95280.1"/>
    <property type="molecule type" value="Genomic_DNA"/>
</dbReference>
<comment type="caution">
    <text evidence="2">The sequence shown here is derived from an EMBL/GenBank/DDBJ whole genome shotgun (WGS) entry which is preliminary data.</text>
</comment>
<protein>
    <submittedName>
        <fullName evidence="2">Clan AA aspartic protease (TIGR02281 family)</fullName>
    </submittedName>
</protein>
<name>A0A495D2W1_9PROT</name>
<evidence type="ECO:0000313" key="2">
    <source>
        <dbReference type="EMBL" id="RKQ95280.1"/>
    </source>
</evidence>
<keyword evidence="1" id="KW-1133">Transmembrane helix</keyword>
<dbReference type="InterPro" id="IPR021109">
    <property type="entry name" value="Peptidase_aspartic_dom_sf"/>
</dbReference>
<dbReference type="OrthoDB" id="7595324at2"/>
<dbReference type="CDD" id="cd05483">
    <property type="entry name" value="retropepsin_like_bacteria"/>
    <property type="match status" value="1"/>
</dbReference>
<gene>
    <name evidence="2" type="ORF">C7435_2969</name>
</gene>
<keyword evidence="1" id="KW-0812">Transmembrane</keyword>
<proteinExistence type="predicted"/>
<dbReference type="Pfam" id="PF13975">
    <property type="entry name" value="gag-asp_proteas"/>
    <property type="match status" value="1"/>
</dbReference>
<dbReference type="GO" id="GO:0006508">
    <property type="term" value="P:proteolysis"/>
    <property type="evidence" value="ECO:0007669"/>
    <property type="project" value="UniProtKB-KW"/>
</dbReference>
<dbReference type="InterPro" id="IPR011969">
    <property type="entry name" value="Clan_AA_Asp_peptidase_C"/>
</dbReference>
<feature type="transmembrane region" description="Helical" evidence="1">
    <location>
        <begin position="20"/>
        <end position="42"/>
    </location>
</feature>
<evidence type="ECO:0000256" key="1">
    <source>
        <dbReference type="SAM" id="Phobius"/>
    </source>
</evidence>
<feature type="transmembrane region" description="Helical" evidence="1">
    <location>
        <begin position="48"/>
        <end position="72"/>
    </location>
</feature>
<sequence length="251" mass="27690">MPQRARLHGIEMMRQLIVRFALPALVLAIALVVLRVLSWPLWTEVEPLLRSVFMAVVLTLLGLALLGSALAADRTRHRNLIAWVSISVAACSVAILDRDYSDWQYEDLWGAAPVDAGSARRSQGGVQLRDGAIVLERQFDGHFYIDTEINGTEVTFLVDTGATGVALSLDDARRVGIRTDRLDFTIPTSTAAGRSMAAAVEIRSLALPGRTFERVSAHVMRGGDRSLLGMTVLERFDVIEIRRNQLILRSE</sequence>
<evidence type="ECO:0000313" key="3">
    <source>
        <dbReference type="Proteomes" id="UP000273675"/>
    </source>
</evidence>
<dbReference type="InterPro" id="IPR034122">
    <property type="entry name" value="Retropepsin-like_bacterial"/>
</dbReference>
<dbReference type="GO" id="GO:0008233">
    <property type="term" value="F:peptidase activity"/>
    <property type="evidence" value="ECO:0007669"/>
    <property type="project" value="UniProtKB-KW"/>
</dbReference>
<accession>A0A495D2W1</accession>
<dbReference type="Proteomes" id="UP000273675">
    <property type="component" value="Unassembled WGS sequence"/>
</dbReference>